<dbReference type="PANTHER" id="PTHR43540:SF6">
    <property type="entry name" value="ISOCHORISMATASE-LIKE DOMAIN-CONTAINING PROTEIN"/>
    <property type="match status" value="1"/>
</dbReference>
<comment type="caution">
    <text evidence="4">The sequence shown here is derived from an EMBL/GenBank/DDBJ whole genome shotgun (WGS) entry which is preliminary data.</text>
</comment>
<evidence type="ECO:0000259" key="3">
    <source>
        <dbReference type="Pfam" id="PF00857"/>
    </source>
</evidence>
<dbReference type="Proteomes" id="UP000621540">
    <property type="component" value="Unassembled WGS sequence"/>
</dbReference>
<evidence type="ECO:0000313" key="5">
    <source>
        <dbReference type="Proteomes" id="UP000621540"/>
    </source>
</evidence>
<feature type="domain" description="Isochorismatase-like" evidence="3">
    <location>
        <begin position="26"/>
        <end position="188"/>
    </location>
</feature>
<dbReference type="InterPro" id="IPR000868">
    <property type="entry name" value="Isochorismatase-like_dom"/>
</dbReference>
<comment type="similarity">
    <text evidence="1">Belongs to the isochorismatase family.</text>
</comment>
<dbReference type="InterPro" id="IPR050272">
    <property type="entry name" value="Isochorismatase-like_hydrls"/>
</dbReference>
<evidence type="ECO:0000256" key="2">
    <source>
        <dbReference type="ARBA" id="ARBA00022801"/>
    </source>
</evidence>
<evidence type="ECO:0000313" key="4">
    <source>
        <dbReference type="EMBL" id="MBC5754281.1"/>
    </source>
</evidence>
<accession>A0ABR7IBM5</accession>
<dbReference type="Pfam" id="PF00857">
    <property type="entry name" value="Isochorismatase"/>
    <property type="match status" value="1"/>
</dbReference>
<dbReference type="GO" id="GO:0016787">
    <property type="term" value="F:hydrolase activity"/>
    <property type="evidence" value="ECO:0007669"/>
    <property type="project" value="UniProtKB-KW"/>
</dbReference>
<evidence type="ECO:0000256" key="1">
    <source>
        <dbReference type="ARBA" id="ARBA00006336"/>
    </source>
</evidence>
<reference evidence="4 5" key="1">
    <citation type="submission" date="2020-08" db="EMBL/GenBank/DDBJ databases">
        <title>Genome public.</title>
        <authorList>
            <person name="Liu C."/>
            <person name="Sun Q."/>
        </authorList>
    </citation>
    <scope>NUCLEOTIDE SEQUENCE [LARGE SCALE GENOMIC DNA]</scope>
    <source>
        <strain evidence="4 5">BX0805</strain>
    </source>
</reference>
<dbReference type="CDD" id="cd00431">
    <property type="entry name" value="cysteine_hydrolases"/>
    <property type="match status" value="1"/>
</dbReference>
<protein>
    <submittedName>
        <fullName evidence="4">Cysteine hydrolase</fullName>
    </submittedName>
</protein>
<sequence>MCSFRRYRRDRSVYRKKKDGEKMKKALLVIDMQNVCVGEKHAAYFKYNSRELIRKVNKIIDANEKNLVVYIQNVMKRNFVNKFMPFQSYVGTEEAELAEGLHVVSDHRCIKYKSDAFTNPELDALLKKHEIECVEVIGVDGGACVSRTALGAIDAGYKVIVNENGIGTMFCKKRDKYFEKLQQAGAEFI</sequence>
<proteinExistence type="inferred from homology"/>
<keyword evidence="5" id="KW-1185">Reference proteome</keyword>
<dbReference type="InterPro" id="IPR036380">
    <property type="entry name" value="Isochorismatase-like_sf"/>
</dbReference>
<dbReference type="SUPFAM" id="SSF52499">
    <property type="entry name" value="Isochorismatase-like hydrolases"/>
    <property type="match status" value="1"/>
</dbReference>
<dbReference type="EMBL" id="JACOQH010000006">
    <property type="protein sequence ID" value="MBC5754281.1"/>
    <property type="molecule type" value="Genomic_DNA"/>
</dbReference>
<organism evidence="4 5">
    <name type="scientific">Roseburia yibonii</name>
    <dbReference type="NCBI Taxonomy" id="2763063"/>
    <lineage>
        <taxon>Bacteria</taxon>
        <taxon>Bacillati</taxon>
        <taxon>Bacillota</taxon>
        <taxon>Clostridia</taxon>
        <taxon>Lachnospirales</taxon>
        <taxon>Lachnospiraceae</taxon>
        <taxon>Roseburia</taxon>
    </lineage>
</organism>
<dbReference type="PANTHER" id="PTHR43540">
    <property type="entry name" value="PEROXYUREIDOACRYLATE/UREIDOACRYLATE AMIDOHYDROLASE-RELATED"/>
    <property type="match status" value="1"/>
</dbReference>
<name>A0ABR7IBM5_9FIRM</name>
<keyword evidence="2 4" id="KW-0378">Hydrolase</keyword>
<gene>
    <name evidence="4" type="ORF">H8Z76_09710</name>
</gene>
<dbReference type="Gene3D" id="3.40.50.850">
    <property type="entry name" value="Isochorismatase-like"/>
    <property type="match status" value="1"/>
</dbReference>